<dbReference type="AlphaFoldDB" id="A0A1F6TNS2"/>
<dbReference type="GO" id="GO:0005886">
    <property type="term" value="C:plasma membrane"/>
    <property type="evidence" value="ECO:0007669"/>
    <property type="project" value="TreeGrafter"/>
</dbReference>
<evidence type="ECO:0000259" key="1">
    <source>
        <dbReference type="PROSITE" id="PS50893"/>
    </source>
</evidence>
<comment type="caution">
    <text evidence="2">The sequence shown here is derived from an EMBL/GenBank/DDBJ whole genome shotgun (WGS) entry which is preliminary data.</text>
</comment>
<dbReference type="InterPro" id="IPR027417">
    <property type="entry name" value="P-loop_NTPase"/>
</dbReference>
<evidence type="ECO:0000313" key="3">
    <source>
        <dbReference type="Proteomes" id="UP000178885"/>
    </source>
</evidence>
<accession>A0A1F6TNS2</accession>
<dbReference type="GO" id="GO:0016887">
    <property type="term" value="F:ATP hydrolysis activity"/>
    <property type="evidence" value="ECO:0007669"/>
    <property type="project" value="InterPro"/>
</dbReference>
<evidence type="ECO:0000313" key="2">
    <source>
        <dbReference type="EMBL" id="OGI46742.1"/>
    </source>
</evidence>
<organism evidence="2 3">
    <name type="scientific">Candidatus Muproteobacteria bacterium RBG_16_65_34</name>
    <dbReference type="NCBI Taxonomy" id="1817760"/>
    <lineage>
        <taxon>Bacteria</taxon>
        <taxon>Pseudomonadati</taxon>
        <taxon>Pseudomonadota</taxon>
        <taxon>Candidatus Muproteobacteria</taxon>
    </lineage>
</organism>
<dbReference type="SUPFAM" id="SSF52540">
    <property type="entry name" value="P-loop containing nucleoside triphosphate hydrolases"/>
    <property type="match status" value="1"/>
</dbReference>
<dbReference type="GO" id="GO:0022857">
    <property type="term" value="F:transmembrane transporter activity"/>
    <property type="evidence" value="ECO:0007669"/>
    <property type="project" value="TreeGrafter"/>
</dbReference>
<protein>
    <recommendedName>
        <fullName evidence="1">ABC transporter domain-containing protein</fullName>
    </recommendedName>
</protein>
<dbReference type="EMBL" id="MFSU01000075">
    <property type="protein sequence ID" value="OGI46742.1"/>
    <property type="molecule type" value="Genomic_DNA"/>
</dbReference>
<dbReference type="InterPro" id="IPR003439">
    <property type="entry name" value="ABC_transporter-like_ATP-bd"/>
</dbReference>
<sequence length="217" mass="24481">MIRFDQVTLGALRAFSCEIPPGAVCRITTASEDRKNELAATLFGTARPEQGRIELFGADLYALPVKERVRLFRRIGVVPEHGGLIGNLKVWENILLPAWYHLGKTAEQAEGEVVRMYEDFGFGGDYVKRLMGRLPDQLSIYEKRVAALIRAMLTNAEIMIYDSLFSGLDRDVAARLYRITERFHPERPGRISLYLCADDAFSQRIKADLTVALDAED</sequence>
<dbReference type="Proteomes" id="UP000178885">
    <property type="component" value="Unassembled WGS sequence"/>
</dbReference>
<dbReference type="GO" id="GO:0005524">
    <property type="term" value="F:ATP binding"/>
    <property type="evidence" value="ECO:0007669"/>
    <property type="project" value="InterPro"/>
</dbReference>
<feature type="domain" description="ABC transporter" evidence="1">
    <location>
        <begin position="2"/>
        <end position="213"/>
    </location>
</feature>
<gene>
    <name evidence="2" type="ORF">A2151_02420</name>
</gene>
<dbReference type="InterPro" id="IPR015854">
    <property type="entry name" value="ABC_transpr_LolD-like"/>
</dbReference>
<name>A0A1F6TNS2_9PROT</name>
<proteinExistence type="predicted"/>
<reference evidence="2 3" key="1">
    <citation type="journal article" date="2016" name="Nat. Commun.">
        <title>Thousands of microbial genomes shed light on interconnected biogeochemical processes in an aquifer system.</title>
        <authorList>
            <person name="Anantharaman K."/>
            <person name="Brown C.T."/>
            <person name="Hug L.A."/>
            <person name="Sharon I."/>
            <person name="Castelle C.J."/>
            <person name="Probst A.J."/>
            <person name="Thomas B.C."/>
            <person name="Singh A."/>
            <person name="Wilkins M.J."/>
            <person name="Karaoz U."/>
            <person name="Brodie E.L."/>
            <person name="Williams K.H."/>
            <person name="Hubbard S.S."/>
            <person name="Banfield J.F."/>
        </authorList>
    </citation>
    <scope>NUCLEOTIDE SEQUENCE [LARGE SCALE GENOMIC DNA]</scope>
</reference>
<dbReference type="STRING" id="1817760.A2151_02420"/>
<dbReference type="PANTHER" id="PTHR24220">
    <property type="entry name" value="IMPORT ATP-BINDING PROTEIN"/>
    <property type="match status" value="1"/>
</dbReference>
<dbReference type="Gene3D" id="3.40.50.300">
    <property type="entry name" value="P-loop containing nucleotide triphosphate hydrolases"/>
    <property type="match status" value="1"/>
</dbReference>
<dbReference type="PROSITE" id="PS50893">
    <property type="entry name" value="ABC_TRANSPORTER_2"/>
    <property type="match status" value="1"/>
</dbReference>
<dbReference type="Pfam" id="PF00005">
    <property type="entry name" value="ABC_tran"/>
    <property type="match status" value="1"/>
</dbReference>